<feature type="compositionally biased region" description="Low complexity" evidence="1">
    <location>
        <begin position="23"/>
        <end position="32"/>
    </location>
</feature>
<dbReference type="InterPro" id="IPR010982">
    <property type="entry name" value="Lambda_DNA-bd_dom_sf"/>
</dbReference>
<proteinExistence type="predicted"/>
<gene>
    <name evidence="2" type="ORF">GCM10023082_15240</name>
</gene>
<comment type="caution">
    <text evidence="2">The sequence shown here is derived from an EMBL/GenBank/DDBJ whole genome shotgun (WGS) entry which is preliminary data.</text>
</comment>
<dbReference type="Proteomes" id="UP001499884">
    <property type="component" value="Unassembled WGS sequence"/>
</dbReference>
<evidence type="ECO:0000313" key="3">
    <source>
        <dbReference type="Proteomes" id="UP001499884"/>
    </source>
</evidence>
<name>A0ABP7EHI1_9ACTN</name>
<evidence type="ECO:0008006" key="4">
    <source>
        <dbReference type="Google" id="ProtNLM"/>
    </source>
</evidence>
<accession>A0ABP7EHI1</accession>
<dbReference type="Gene3D" id="1.10.260.40">
    <property type="entry name" value="lambda repressor-like DNA-binding domains"/>
    <property type="match status" value="1"/>
</dbReference>
<evidence type="ECO:0000313" key="2">
    <source>
        <dbReference type="EMBL" id="GAA3718668.1"/>
    </source>
</evidence>
<dbReference type="EMBL" id="BAABEP010000006">
    <property type="protein sequence ID" value="GAA3718668.1"/>
    <property type="molecule type" value="Genomic_DNA"/>
</dbReference>
<evidence type="ECO:0000256" key="1">
    <source>
        <dbReference type="SAM" id="MobiDB-lite"/>
    </source>
</evidence>
<sequence length="155" mass="17384">MADAEPTADRPTDPTGEPTAGQNAARNVARNPAAERDEEDFAQLLTRLKQDYKVSESEIARRIGVSSATVNHWVHRKRGYGRGPQRTSLVTLSKEFPRFSLDKIYASLGRPVPGTVSRDKEAEVLTVYADLTEVQQEFTLIQMRALRESNLNKRT</sequence>
<feature type="region of interest" description="Disordered" evidence="1">
    <location>
        <begin position="1"/>
        <end position="38"/>
    </location>
</feature>
<organism evidence="2 3">
    <name type="scientific">Streptomyces tremellae</name>
    <dbReference type="NCBI Taxonomy" id="1124239"/>
    <lineage>
        <taxon>Bacteria</taxon>
        <taxon>Bacillati</taxon>
        <taxon>Actinomycetota</taxon>
        <taxon>Actinomycetes</taxon>
        <taxon>Kitasatosporales</taxon>
        <taxon>Streptomycetaceae</taxon>
        <taxon>Streptomyces</taxon>
    </lineage>
</organism>
<keyword evidence="3" id="KW-1185">Reference proteome</keyword>
<protein>
    <recommendedName>
        <fullName evidence="4">HTH cro/C1-type domain-containing protein</fullName>
    </recommendedName>
</protein>
<dbReference type="RefSeq" id="WP_345642940.1">
    <property type="nucleotide sequence ID" value="NZ_BAABEP010000006.1"/>
</dbReference>
<reference evidence="3" key="1">
    <citation type="journal article" date="2019" name="Int. J. Syst. Evol. Microbiol.">
        <title>The Global Catalogue of Microorganisms (GCM) 10K type strain sequencing project: providing services to taxonomists for standard genome sequencing and annotation.</title>
        <authorList>
            <consortium name="The Broad Institute Genomics Platform"/>
            <consortium name="The Broad Institute Genome Sequencing Center for Infectious Disease"/>
            <person name="Wu L."/>
            <person name="Ma J."/>
        </authorList>
    </citation>
    <scope>NUCLEOTIDE SEQUENCE [LARGE SCALE GENOMIC DNA]</scope>
    <source>
        <strain evidence="3">JCM 30846</strain>
    </source>
</reference>